<evidence type="ECO:0000313" key="2">
    <source>
        <dbReference type="Proteomes" id="UP000694397"/>
    </source>
</evidence>
<dbReference type="SUPFAM" id="SSF56219">
    <property type="entry name" value="DNase I-like"/>
    <property type="match status" value="1"/>
</dbReference>
<dbReference type="GeneTree" id="ENSGT01120000272480"/>
<dbReference type="Proteomes" id="UP000694397">
    <property type="component" value="Chromosome 2"/>
</dbReference>
<reference evidence="1" key="2">
    <citation type="submission" date="2025-08" db="UniProtKB">
        <authorList>
            <consortium name="Ensembl"/>
        </authorList>
    </citation>
    <scope>IDENTIFICATION</scope>
</reference>
<dbReference type="Gene3D" id="3.60.10.10">
    <property type="entry name" value="Endonuclease/exonuclease/phosphatase"/>
    <property type="match status" value="1"/>
</dbReference>
<keyword evidence="2" id="KW-1185">Reference proteome</keyword>
<sequence length="97" mass="10760">MNLVSGMGKDTLNVRGLKNVLKRAAMFHRLASSAFQLCFLQEVHLQDQQDVAVFSSGWRKGRSYWNVGGVHSKGVGILFGERSFENVSTFTGLQGRV</sequence>
<organism evidence="1 2">
    <name type="scientific">Scleropages formosus</name>
    <name type="common">Asian bonytongue</name>
    <name type="synonym">Osteoglossum formosum</name>
    <dbReference type="NCBI Taxonomy" id="113540"/>
    <lineage>
        <taxon>Eukaryota</taxon>
        <taxon>Metazoa</taxon>
        <taxon>Chordata</taxon>
        <taxon>Craniata</taxon>
        <taxon>Vertebrata</taxon>
        <taxon>Euteleostomi</taxon>
        <taxon>Actinopterygii</taxon>
        <taxon>Neopterygii</taxon>
        <taxon>Teleostei</taxon>
        <taxon>Osteoglossocephala</taxon>
        <taxon>Osteoglossomorpha</taxon>
        <taxon>Osteoglossiformes</taxon>
        <taxon>Osteoglossidae</taxon>
        <taxon>Scleropages</taxon>
    </lineage>
</organism>
<reference evidence="1 2" key="1">
    <citation type="submission" date="2019-04" db="EMBL/GenBank/DDBJ databases">
        <authorList>
            <consortium name="Wellcome Sanger Institute Data Sharing"/>
        </authorList>
    </citation>
    <scope>NUCLEOTIDE SEQUENCE [LARGE SCALE GENOMIC DNA]</scope>
</reference>
<dbReference type="Ensembl" id="ENSSFOT00015064213.1">
    <property type="protein sequence ID" value="ENSSFOP00015073411.1"/>
    <property type="gene ID" value="ENSSFOG00015027847.1"/>
</dbReference>
<accession>A0A8C9WD04</accession>
<dbReference type="OrthoDB" id="8952975at2759"/>
<reference evidence="1" key="3">
    <citation type="submission" date="2025-09" db="UniProtKB">
        <authorList>
            <consortium name="Ensembl"/>
        </authorList>
    </citation>
    <scope>IDENTIFICATION</scope>
</reference>
<proteinExistence type="predicted"/>
<evidence type="ECO:0000313" key="1">
    <source>
        <dbReference type="Ensembl" id="ENSSFOP00015073411.1"/>
    </source>
</evidence>
<dbReference type="InterPro" id="IPR036691">
    <property type="entry name" value="Endo/exonu/phosph_ase_sf"/>
</dbReference>
<dbReference type="AlphaFoldDB" id="A0A8C9WD04"/>
<name>A0A8C9WD04_SCLFO</name>
<protein>
    <submittedName>
        <fullName evidence="1">Uncharacterized protein</fullName>
    </submittedName>
</protein>